<feature type="compositionally biased region" description="Polar residues" evidence="1">
    <location>
        <begin position="325"/>
        <end position="343"/>
    </location>
</feature>
<dbReference type="OrthoDB" id="1707227at2759"/>
<keyword evidence="4" id="KW-1185">Reference proteome</keyword>
<sequence>MASILDFLLIAAASTLFVAIIYHWVVAGCWRRHHGGPQQQPTMTSGQGETPDSAENWMVELIPTHKHQKGMGLAGEDGKCAVCLFASTVFVVNICYWIAAGCCHQGHGGDGGGGGPQQRPTMATGQGETLGSVENWMVELIPIHKHQKGMGLAGEDASWCAVCLSLVAEIYYLLWWKKRISNREIEEDCSSPTRQFFYMFCWKKPSSSSSSKALEPQQLCSSVTITDTHVHEPKPQLHIKSFGDDGAETAELMRLQTLSGPPRFLFTIKEETKEDLESEDGKSRGDKSGKGSRGRSLSDLLLTVETPFLTPLDSPSYFTPPLTPMDSSLSSHTQHGFNHQFESSADAEFNRIRSSPPPKLEFLRDAEDKLHGRSKPMEEADQKDVHKSNGAVQEDEEVKAPSTSMFLKDEENGSFITLIVAKNKERELNHHHHLPLASSTSIFRQPANKKTIFH</sequence>
<accession>A0A5J5BAN9</accession>
<name>A0A5J5BAN9_9ASTE</name>
<dbReference type="PANTHER" id="PTHR34054:SF2">
    <property type="entry name" value="EXPRESSED PROTEIN"/>
    <property type="match status" value="1"/>
</dbReference>
<organism evidence="3 4">
    <name type="scientific">Nyssa sinensis</name>
    <dbReference type="NCBI Taxonomy" id="561372"/>
    <lineage>
        <taxon>Eukaryota</taxon>
        <taxon>Viridiplantae</taxon>
        <taxon>Streptophyta</taxon>
        <taxon>Embryophyta</taxon>
        <taxon>Tracheophyta</taxon>
        <taxon>Spermatophyta</taxon>
        <taxon>Magnoliopsida</taxon>
        <taxon>eudicotyledons</taxon>
        <taxon>Gunneridae</taxon>
        <taxon>Pentapetalae</taxon>
        <taxon>asterids</taxon>
        <taxon>Cornales</taxon>
        <taxon>Nyssaceae</taxon>
        <taxon>Nyssa</taxon>
    </lineage>
</organism>
<feature type="region of interest" description="Disordered" evidence="1">
    <location>
        <begin position="312"/>
        <end position="405"/>
    </location>
</feature>
<dbReference type="EMBL" id="CM018037">
    <property type="protein sequence ID" value="KAA8539446.1"/>
    <property type="molecule type" value="Genomic_DNA"/>
</dbReference>
<reference evidence="3 4" key="1">
    <citation type="submission" date="2019-09" db="EMBL/GenBank/DDBJ databases">
        <title>A chromosome-level genome assembly of the Chinese tupelo Nyssa sinensis.</title>
        <authorList>
            <person name="Yang X."/>
            <person name="Kang M."/>
            <person name="Yang Y."/>
            <person name="Xiong H."/>
            <person name="Wang M."/>
            <person name="Zhang Z."/>
            <person name="Wang Z."/>
            <person name="Wu H."/>
            <person name="Ma T."/>
            <person name="Liu J."/>
            <person name="Xi Z."/>
        </authorList>
    </citation>
    <scope>NUCLEOTIDE SEQUENCE [LARGE SCALE GENOMIC DNA]</scope>
    <source>
        <strain evidence="3">J267</strain>
        <tissue evidence="3">Leaf</tissue>
    </source>
</reference>
<keyword evidence="2" id="KW-0472">Membrane</keyword>
<keyword evidence="2" id="KW-0812">Transmembrane</keyword>
<proteinExistence type="predicted"/>
<evidence type="ECO:0000313" key="3">
    <source>
        <dbReference type="EMBL" id="KAA8539446.1"/>
    </source>
</evidence>
<feature type="compositionally biased region" description="Basic and acidic residues" evidence="1">
    <location>
        <begin position="279"/>
        <end position="289"/>
    </location>
</feature>
<evidence type="ECO:0000256" key="1">
    <source>
        <dbReference type="SAM" id="MobiDB-lite"/>
    </source>
</evidence>
<protein>
    <submittedName>
        <fullName evidence="3">Uncharacterized protein</fullName>
    </submittedName>
</protein>
<feature type="transmembrane region" description="Helical" evidence="2">
    <location>
        <begin position="7"/>
        <end position="25"/>
    </location>
</feature>
<dbReference type="PANTHER" id="PTHR34054">
    <property type="entry name" value="EXPRESSED PROTEIN"/>
    <property type="match status" value="1"/>
</dbReference>
<evidence type="ECO:0000256" key="2">
    <source>
        <dbReference type="SAM" id="Phobius"/>
    </source>
</evidence>
<gene>
    <name evidence="3" type="ORF">F0562_026138</name>
</gene>
<feature type="region of interest" description="Disordered" evidence="1">
    <location>
        <begin position="271"/>
        <end position="296"/>
    </location>
</feature>
<evidence type="ECO:0000313" key="4">
    <source>
        <dbReference type="Proteomes" id="UP000325577"/>
    </source>
</evidence>
<feature type="compositionally biased region" description="Basic and acidic residues" evidence="1">
    <location>
        <begin position="361"/>
        <end position="387"/>
    </location>
</feature>
<keyword evidence="2" id="KW-1133">Transmembrane helix</keyword>
<dbReference type="AlphaFoldDB" id="A0A5J5BAN9"/>
<dbReference type="InterPro" id="IPR045884">
    <property type="entry name" value="At5g59350-like"/>
</dbReference>
<dbReference type="Proteomes" id="UP000325577">
    <property type="component" value="Linkage Group LG14"/>
</dbReference>